<dbReference type="InterPro" id="IPR012337">
    <property type="entry name" value="RNaseH-like_sf"/>
</dbReference>
<keyword evidence="3" id="KW-1185">Reference proteome</keyword>
<feature type="domain" description="Integrase catalytic" evidence="1">
    <location>
        <begin position="1"/>
        <end position="116"/>
    </location>
</feature>
<reference evidence="2 3" key="1">
    <citation type="submission" date="2022-01" db="EMBL/GenBank/DDBJ databases">
        <title>A chromosomal length assembly of Cordylochernes scorpioides.</title>
        <authorList>
            <person name="Zeh D."/>
            <person name="Zeh J."/>
        </authorList>
    </citation>
    <scope>NUCLEOTIDE SEQUENCE [LARGE SCALE GENOMIC DNA]</scope>
    <source>
        <strain evidence="2">IN4F17</strain>
        <tissue evidence="2">Whole Body</tissue>
    </source>
</reference>
<dbReference type="InterPro" id="IPR036397">
    <property type="entry name" value="RNaseH_sf"/>
</dbReference>
<accession>A0ABY6KH63</accession>
<proteinExistence type="predicted"/>
<dbReference type="InterPro" id="IPR036388">
    <property type="entry name" value="WH-like_DNA-bd_sf"/>
</dbReference>
<sequence>MDIRYVKGSENIVADTLSRIEIETLYHTNDLTSLIGINRIRTTAYNPAANGLVERLHRQIKVAIMASGNTINWIDALPLVLLGIRSSIKEVLKFTTAEMGFGTTLNLPPDLLTNSEFKNPDPSNFATQLKIYITERTSQRWFALWFKSDNFDLEEEERPGASPKIVDKYLEARLDEDPTQTQKEPSKTLGITQPAIFYRLKEIGMIRMVGNWAPYELKPRDVERRFFTGEQLLQRQKRKGFLHRIVDGDERWVQYDYPKRRKTYG</sequence>
<name>A0ABY6KH63_9ARAC</name>
<dbReference type="EMBL" id="CP092867">
    <property type="protein sequence ID" value="UYV67928.1"/>
    <property type="molecule type" value="Genomic_DNA"/>
</dbReference>
<dbReference type="PROSITE" id="PS50994">
    <property type="entry name" value="INTEGRASE"/>
    <property type="match status" value="1"/>
</dbReference>
<evidence type="ECO:0000259" key="1">
    <source>
        <dbReference type="PROSITE" id="PS50994"/>
    </source>
</evidence>
<dbReference type="InterPro" id="IPR001584">
    <property type="entry name" value="Integrase_cat-core"/>
</dbReference>
<evidence type="ECO:0000313" key="2">
    <source>
        <dbReference type="EMBL" id="UYV67928.1"/>
    </source>
</evidence>
<dbReference type="Gene3D" id="3.30.420.10">
    <property type="entry name" value="Ribonuclease H-like superfamily/Ribonuclease H"/>
    <property type="match status" value="2"/>
</dbReference>
<protein>
    <submittedName>
        <fullName evidence="2">CNOT6L</fullName>
    </submittedName>
</protein>
<gene>
    <name evidence="2" type="ORF">LAZ67_5002526</name>
</gene>
<dbReference type="Proteomes" id="UP001235939">
    <property type="component" value="Chromosome 05"/>
</dbReference>
<evidence type="ECO:0000313" key="3">
    <source>
        <dbReference type="Proteomes" id="UP001235939"/>
    </source>
</evidence>
<organism evidence="2 3">
    <name type="scientific">Cordylochernes scorpioides</name>
    <dbReference type="NCBI Taxonomy" id="51811"/>
    <lineage>
        <taxon>Eukaryota</taxon>
        <taxon>Metazoa</taxon>
        <taxon>Ecdysozoa</taxon>
        <taxon>Arthropoda</taxon>
        <taxon>Chelicerata</taxon>
        <taxon>Arachnida</taxon>
        <taxon>Pseudoscorpiones</taxon>
        <taxon>Cheliferoidea</taxon>
        <taxon>Chernetidae</taxon>
        <taxon>Cordylochernes</taxon>
    </lineage>
</organism>
<dbReference type="Gene3D" id="1.10.10.10">
    <property type="entry name" value="Winged helix-like DNA-binding domain superfamily/Winged helix DNA-binding domain"/>
    <property type="match status" value="1"/>
</dbReference>
<dbReference type="PANTHER" id="PTHR38681:SF1">
    <property type="entry name" value="RETROVIRUS-RELATED POL POLYPROTEIN FROM TRANSPOSON 412-LIKE PROTEIN"/>
    <property type="match status" value="1"/>
</dbReference>
<dbReference type="PANTHER" id="PTHR38681">
    <property type="entry name" value="RETROVIRUS-RELATED POL POLYPROTEIN FROM TRANSPOSON 412-LIKE PROTEIN-RELATED"/>
    <property type="match status" value="1"/>
</dbReference>
<dbReference type="SUPFAM" id="SSF53098">
    <property type="entry name" value="Ribonuclease H-like"/>
    <property type="match status" value="1"/>
</dbReference>